<feature type="region of interest" description="Disordered" evidence="1">
    <location>
        <begin position="225"/>
        <end position="365"/>
    </location>
</feature>
<gene>
    <name evidence="2" type="ORF">AVDCRST_MAG71-1616</name>
</gene>
<name>A0A6J4LAW2_9GAMM</name>
<feature type="non-terminal residue" evidence="2">
    <location>
        <position position="1"/>
    </location>
</feature>
<feature type="compositionally biased region" description="Basic residues" evidence="1">
    <location>
        <begin position="296"/>
        <end position="310"/>
    </location>
</feature>
<feature type="compositionally biased region" description="Basic residues" evidence="1">
    <location>
        <begin position="130"/>
        <end position="149"/>
    </location>
</feature>
<dbReference type="EC" id="3.4.11.23" evidence="2"/>
<dbReference type="EMBL" id="CADCUA010000391">
    <property type="protein sequence ID" value="CAA9327819.1"/>
    <property type="molecule type" value="Genomic_DNA"/>
</dbReference>
<proteinExistence type="predicted"/>
<dbReference type="GO" id="GO:0004177">
    <property type="term" value="F:aminopeptidase activity"/>
    <property type="evidence" value="ECO:0007669"/>
    <property type="project" value="UniProtKB-KW"/>
</dbReference>
<feature type="compositionally biased region" description="Basic residues" evidence="1">
    <location>
        <begin position="237"/>
        <end position="254"/>
    </location>
</feature>
<sequence>EPAHRLYRYRHRCAAAARHRPHRLSAMACVAGRADRRVAGRARLRCERGPGAGIAGRGRWRGQRGDRRRRCARSIFLCARALGAATAHVAGRIDPGRGRARRAAARMGPGQLPLQPLQGAAARTGATGDRRRRERGVRRAGRMHPRARPGQHADRAHGPGPAGTGGVRDGRTLRRAHRSDRRRGPAHAELSCDPCGRPRFAPRAAPDRIALGRCGASAYRAGRQGRVLRHGRAEHQARRRHAQHEKGHGRRRACNRTCRTDHGARPAGAFHAADRGGGKRDRPERAAPGRGDRYAPGRKRGDRQHRRRRPAGAVRCADLRGRAAAGTDPGLRHAHGRGAHRARPGPAGDVQQRRGARASVAGRGHPTARPAVAHAAVAAVPALFQQHDRRHRELRPFAHGRQHHRRAVSGAVYPADAALGASGRVQLERHRSPRPTDRRRGAGPARGLRDAAFAFRL</sequence>
<keyword evidence="2" id="KW-0378">Hydrolase</keyword>
<feature type="region of interest" description="Disordered" evidence="1">
    <location>
        <begin position="425"/>
        <end position="449"/>
    </location>
</feature>
<evidence type="ECO:0000256" key="1">
    <source>
        <dbReference type="SAM" id="MobiDB-lite"/>
    </source>
</evidence>
<feature type="non-terminal residue" evidence="2">
    <location>
        <position position="457"/>
    </location>
</feature>
<evidence type="ECO:0000313" key="2">
    <source>
        <dbReference type="EMBL" id="CAA9327819.1"/>
    </source>
</evidence>
<accession>A0A6J4LAW2</accession>
<reference evidence="2" key="1">
    <citation type="submission" date="2020-02" db="EMBL/GenBank/DDBJ databases">
        <authorList>
            <person name="Meier V. D."/>
        </authorList>
    </citation>
    <scope>NUCLEOTIDE SEQUENCE</scope>
    <source>
        <strain evidence="2">AVDCRST_MAG71</strain>
    </source>
</reference>
<feature type="compositionally biased region" description="Basic residues" evidence="1">
    <location>
        <begin position="332"/>
        <end position="343"/>
    </location>
</feature>
<keyword evidence="2" id="KW-0645">Protease</keyword>
<keyword evidence="2" id="KW-0031">Aminopeptidase</keyword>
<feature type="compositionally biased region" description="Basic and acidic residues" evidence="1">
    <location>
        <begin position="426"/>
        <end position="440"/>
    </location>
</feature>
<feature type="region of interest" description="Disordered" evidence="1">
    <location>
        <begin position="94"/>
        <end position="199"/>
    </location>
</feature>
<organism evidence="2">
    <name type="scientific">uncultured Lysobacter sp</name>
    <dbReference type="NCBI Taxonomy" id="271060"/>
    <lineage>
        <taxon>Bacteria</taxon>
        <taxon>Pseudomonadati</taxon>
        <taxon>Pseudomonadota</taxon>
        <taxon>Gammaproteobacteria</taxon>
        <taxon>Lysobacterales</taxon>
        <taxon>Lysobacteraceae</taxon>
        <taxon>Lysobacter</taxon>
        <taxon>environmental samples</taxon>
    </lineage>
</organism>
<feature type="compositionally biased region" description="Basic residues" evidence="1">
    <location>
        <begin position="173"/>
        <end position="185"/>
    </location>
</feature>
<protein>
    <submittedName>
        <fullName evidence="2">Peptidase B</fullName>
        <ecNumber evidence="2">3.4.11.23</ecNumber>
    </submittedName>
</protein>
<feature type="compositionally biased region" description="Low complexity" evidence="1">
    <location>
        <begin position="105"/>
        <end position="127"/>
    </location>
</feature>
<feature type="compositionally biased region" description="Basic and acidic residues" evidence="1">
    <location>
        <begin position="272"/>
        <end position="295"/>
    </location>
</feature>
<dbReference type="AlphaFoldDB" id="A0A6J4LAW2"/>